<dbReference type="PIRSF" id="PIRSF011491">
    <property type="entry name" value="Mtase_YbcY_prd"/>
    <property type="match status" value="1"/>
</dbReference>
<dbReference type="Pfam" id="PF13489">
    <property type="entry name" value="Methyltransf_23"/>
    <property type="match status" value="1"/>
</dbReference>
<dbReference type="EMBL" id="CAADFQ010000117">
    <property type="protein sequence ID" value="VFK35415.1"/>
    <property type="molecule type" value="Genomic_DNA"/>
</dbReference>
<name>A0A450XP60_9GAMM</name>
<proteinExistence type="predicted"/>
<gene>
    <name evidence="1" type="ORF">BECKMB1821G_GA0114241_10763</name>
    <name evidence="3" type="ORF">BECKMB1821H_GA0114242_11183</name>
    <name evidence="2" type="ORF">BECKMB1821I_GA0114274_11173</name>
</gene>
<dbReference type="GO" id="GO:0032259">
    <property type="term" value="P:methylation"/>
    <property type="evidence" value="ECO:0007669"/>
    <property type="project" value="UniProtKB-KW"/>
</dbReference>
<dbReference type="EMBL" id="CAADFO010000076">
    <property type="protein sequence ID" value="VFK31047.1"/>
    <property type="molecule type" value="Genomic_DNA"/>
</dbReference>
<organism evidence="1">
    <name type="scientific">Candidatus Kentrum sp. MB</name>
    <dbReference type="NCBI Taxonomy" id="2138164"/>
    <lineage>
        <taxon>Bacteria</taxon>
        <taxon>Pseudomonadati</taxon>
        <taxon>Pseudomonadota</taxon>
        <taxon>Gammaproteobacteria</taxon>
        <taxon>Candidatus Kentrum</taxon>
    </lineage>
</organism>
<keyword evidence="1" id="KW-0489">Methyltransferase</keyword>
<dbReference type="Gene3D" id="3.40.50.150">
    <property type="entry name" value="Vaccinia Virus protein VP39"/>
    <property type="match status" value="1"/>
</dbReference>
<dbReference type="GO" id="GO:0008168">
    <property type="term" value="F:methyltransferase activity"/>
    <property type="evidence" value="ECO:0007669"/>
    <property type="project" value="UniProtKB-KW"/>
</dbReference>
<accession>A0A450XP60</accession>
<dbReference type="InterPro" id="IPR016584">
    <property type="entry name" value="MeTrfase_VrtF"/>
</dbReference>
<protein>
    <submittedName>
        <fullName evidence="1">Methyltransferase domain-containing protein</fullName>
    </submittedName>
</protein>
<dbReference type="InterPro" id="IPR029063">
    <property type="entry name" value="SAM-dependent_MTases_sf"/>
</dbReference>
<keyword evidence="1" id="KW-0808">Transferase</keyword>
<evidence type="ECO:0000313" key="2">
    <source>
        <dbReference type="EMBL" id="VFK35415.1"/>
    </source>
</evidence>
<dbReference type="EMBL" id="CAADGH010000118">
    <property type="protein sequence ID" value="VFK77278.1"/>
    <property type="molecule type" value="Genomic_DNA"/>
</dbReference>
<dbReference type="AlphaFoldDB" id="A0A450XP60"/>
<evidence type="ECO:0000313" key="3">
    <source>
        <dbReference type="EMBL" id="VFK77278.1"/>
    </source>
</evidence>
<sequence>MENPSHEQVMAGQADYTGFALHFYDFLVYRITTPFFWKCTPQRLVSLYNRHVTTNHLDVGIGSGYLLDRCDFPSQTPRIALMDLNPNTLTFVSKRIARYNPETYLQNVLEPVSADIRKFDSIGMNYLLHCVPGTITSKSVAFDHLKALMNPGAVLFGSTLLQKGVPLTRQAKLLLAYANKRGSFSNQEDSLEDLERALHDRFKDVSLEIVGCAAIFSGRV</sequence>
<reference evidence="1" key="1">
    <citation type="submission" date="2019-02" db="EMBL/GenBank/DDBJ databases">
        <authorList>
            <person name="Gruber-Vodicka R. H."/>
            <person name="Seah K. B. B."/>
        </authorList>
    </citation>
    <scope>NUCLEOTIDE SEQUENCE</scope>
    <source>
        <strain evidence="1">BECK_BZ197</strain>
        <strain evidence="3">BECK_BZ198</strain>
        <strain evidence="2">BECK_BZ199</strain>
    </source>
</reference>
<dbReference type="SUPFAM" id="SSF53335">
    <property type="entry name" value="S-adenosyl-L-methionine-dependent methyltransferases"/>
    <property type="match status" value="1"/>
</dbReference>
<evidence type="ECO:0000313" key="1">
    <source>
        <dbReference type="EMBL" id="VFK31047.1"/>
    </source>
</evidence>